<keyword evidence="2" id="KW-0732">Signal</keyword>
<dbReference type="AlphaFoldDB" id="A0AAV7NHV7"/>
<dbReference type="EMBL" id="JANPWB010000012">
    <property type="protein sequence ID" value="KAJ1115617.1"/>
    <property type="molecule type" value="Genomic_DNA"/>
</dbReference>
<organism evidence="3 4">
    <name type="scientific">Pleurodeles waltl</name>
    <name type="common">Iberian ribbed newt</name>
    <dbReference type="NCBI Taxonomy" id="8319"/>
    <lineage>
        <taxon>Eukaryota</taxon>
        <taxon>Metazoa</taxon>
        <taxon>Chordata</taxon>
        <taxon>Craniata</taxon>
        <taxon>Vertebrata</taxon>
        <taxon>Euteleostomi</taxon>
        <taxon>Amphibia</taxon>
        <taxon>Batrachia</taxon>
        <taxon>Caudata</taxon>
        <taxon>Salamandroidea</taxon>
        <taxon>Salamandridae</taxon>
        <taxon>Pleurodelinae</taxon>
        <taxon>Pleurodeles</taxon>
    </lineage>
</organism>
<feature type="signal peptide" evidence="2">
    <location>
        <begin position="1"/>
        <end position="18"/>
    </location>
</feature>
<evidence type="ECO:0000313" key="3">
    <source>
        <dbReference type="EMBL" id="KAJ1115617.1"/>
    </source>
</evidence>
<evidence type="ECO:0000256" key="2">
    <source>
        <dbReference type="SAM" id="SignalP"/>
    </source>
</evidence>
<evidence type="ECO:0000256" key="1">
    <source>
        <dbReference type="SAM" id="MobiDB-lite"/>
    </source>
</evidence>
<evidence type="ECO:0000313" key="4">
    <source>
        <dbReference type="Proteomes" id="UP001066276"/>
    </source>
</evidence>
<accession>A0AAV7NHV7</accession>
<proteinExistence type="predicted"/>
<comment type="caution">
    <text evidence="3">The sequence shown here is derived from an EMBL/GenBank/DDBJ whole genome shotgun (WGS) entry which is preliminary data.</text>
</comment>
<reference evidence="3" key="1">
    <citation type="journal article" date="2022" name="bioRxiv">
        <title>Sequencing and chromosome-scale assembly of the giantPleurodeles waltlgenome.</title>
        <authorList>
            <person name="Brown T."/>
            <person name="Elewa A."/>
            <person name="Iarovenko S."/>
            <person name="Subramanian E."/>
            <person name="Araus A.J."/>
            <person name="Petzold A."/>
            <person name="Susuki M."/>
            <person name="Suzuki K.-i.T."/>
            <person name="Hayashi T."/>
            <person name="Toyoda A."/>
            <person name="Oliveira C."/>
            <person name="Osipova E."/>
            <person name="Leigh N.D."/>
            <person name="Simon A."/>
            <person name="Yun M.H."/>
        </authorList>
    </citation>
    <scope>NUCLEOTIDE SEQUENCE</scope>
    <source>
        <strain evidence="3">20211129_DDA</strain>
        <tissue evidence="3">Liver</tissue>
    </source>
</reference>
<sequence>MQTFCPVTLFSLIGKILGGICSQITKPLSKQTFFSTGRLLPLLKTDYSIDDGIAQEDRSSGRTQNEENMEDPGSSSPWWTEVELQENDVESKEDVMSTTTATGPKPQNRYASRTREIKQRGAEMGADPSPMGNEMTTEEPSQ</sequence>
<protein>
    <submittedName>
        <fullName evidence="3">Uncharacterized protein</fullName>
    </submittedName>
</protein>
<keyword evidence="4" id="KW-1185">Reference proteome</keyword>
<dbReference type="Proteomes" id="UP001066276">
    <property type="component" value="Chromosome 8"/>
</dbReference>
<feature type="chain" id="PRO_5043764933" evidence="2">
    <location>
        <begin position="19"/>
        <end position="142"/>
    </location>
</feature>
<name>A0AAV7NHV7_PLEWA</name>
<gene>
    <name evidence="3" type="ORF">NDU88_003839</name>
</gene>
<feature type="region of interest" description="Disordered" evidence="1">
    <location>
        <begin position="49"/>
        <end position="142"/>
    </location>
</feature>